<dbReference type="Pfam" id="PF00326">
    <property type="entry name" value="Peptidase_S9"/>
    <property type="match status" value="1"/>
</dbReference>
<protein>
    <submittedName>
        <fullName evidence="4">Abhydrolase domain-containing 18</fullName>
    </submittedName>
    <submittedName>
        <fullName evidence="5">Esterase</fullName>
    </submittedName>
</protein>
<dbReference type="Proteomes" id="UP000322887">
    <property type="component" value="Chromosome"/>
</dbReference>
<evidence type="ECO:0000313" key="5">
    <source>
        <dbReference type="EMBL" id="QEG16182.1"/>
    </source>
</evidence>
<dbReference type="Gene3D" id="3.40.50.1820">
    <property type="entry name" value="alpha/beta hydrolase"/>
    <property type="match status" value="1"/>
</dbReference>
<name>A0A3D3R5P7_9PLAN</name>
<evidence type="ECO:0000256" key="1">
    <source>
        <dbReference type="ARBA" id="ARBA00022801"/>
    </source>
</evidence>
<dbReference type="SUPFAM" id="SSF53474">
    <property type="entry name" value="alpha/beta-Hydrolases"/>
    <property type="match status" value="1"/>
</dbReference>
<dbReference type="InterPro" id="IPR029058">
    <property type="entry name" value="AB_hydrolase_fold"/>
</dbReference>
<dbReference type="PANTHER" id="PTHR22946">
    <property type="entry name" value="DIENELACTONE HYDROLASE DOMAIN-CONTAINING PROTEIN-RELATED"/>
    <property type="match status" value="1"/>
</dbReference>
<feature type="domain" description="Peptidase S9 prolyl oligopeptidase catalytic" evidence="3">
    <location>
        <begin position="186"/>
        <end position="328"/>
    </location>
</feature>
<keyword evidence="2" id="KW-0732">Signal</keyword>
<dbReference type="GO" id="GO:0006508">
    <property type="term" value="P:proteolysis"/>
    <property type="evidence" value="ECO:0007669"/>
    <property type="project" value="InterPro"/>
</dbReference>
<dbReference type="PANTHER" id="PTHR22946:SF9">
    <property type="entry name" value="POLYKETIDE TRANSFERASE AF380"/>
    <property type="match status" value="1"/>
</dbReference>
<organism evidence="4 6">
    <name type="scientific">Gimesia maris</name>
    <dbReference type="NCBI Taxonomy" id="122"/>
    <lineage>
        <taxon>Bacteria</taxon>
        <taxon>Pseudomonadati</taxon>
        <taxon>Planctomycetota</taxon>
        <taxon>Planctomycetia</taxon>
        <taxon>Planctomycetales</taxon>
        <taxon>Planctomycetaceae</taxon>
        <taxon>Gimesia</taxon>
    </lineage>
</organism>
<dbReference type="PROSITE" id="PS00708">
    <property type="entry name" value="PRO_ENDOPEP_SER"/>
    <property type="match status" value="1"/>
</dbReference>
<evidence type="ECO:0000313" key="6">
    <source>
        <dbReference type="Proteomes" id="UP000263642"/>
    </source>
</evidence>
<evidence type="ECO:0000313" key="7">
    <source>
        <dbReference type="Proteomes" id="UP000322887"/>
    </source>
</evidence>
<feature type="signal peptide" evidence="2">
    <location>
        <begin position="1"/>
        <end position="32"/>
    </location>
</feature>
<evidence type="ECO:0000313" key="4">
    <source>
        <dbReference type="EMBL" id="HCO23488.1"/>
    </source>
</evidence>
<reference evidence="4 6" key="1">
    <citation type="journal article" date="2018" name="Nat. Biotechnol.">
        <title>A standardized bacterial taxonomy based on genome phylogeny substantially revises the tree of life.</title>
        <authorList>
            <person name="Parks D.H."/>
            <person name="Chuvochina M."/>
            <person name="Waite D.W."/>
            <person name="Rinke C."/>
            <person name="Skarshewski A."/>
            <person name="Chaumeil P.A."/>
            <person name="Hugenholtz P."/>
        </authorList>
    </citation>
    <scope>NUCLEOTIDE SEQUENCE [LARGE SCALE GENOMIC DNA]</scope>
    <source>
        <strain evidence="4">UBA9375</strain>
    </source>
</reference>
<dbReference type="GO" id="GO:0004252">
    <property type="term" value="F:serine-type endopeptidase activity"/>
    <property type="evidence" value="ECO:0007669"/>
    <property type="project" value="InterPro"/>
</dbReference>
<dbReference type="Proteomes" id="UP000263642">
    <property type="component" value="Unassembled WGS sequence"/>
</dbReference>
<accession>A0A3D3R5P7</accession>
<dbReference type="EMBL" id="CP042910">
    <property type="protein sequence ID" value="QEG16182.1"/>
    <property type="molecule type" value="Genomic_DNA"/>
</dbReference>
<dbReference type="InterPro" id="IPR001375">
    <property type="entry name" value="Peptidase_S9_cat"/>
</dbReference>
<evidence type="ECO:0000256" key="2">
    <source>
        <dbReference type="SAM" id="SignalP"/>
    </source>
</evidence>
<dbReference type="RefSeq" id="WP_002648745.1">
    <property type="nucleotide sequence ID" value="NZ_CP042910.1"/>
</dbReference>
<dbReference type="EMBL" id="DQAY01000059">
    <property type="protein sequence ID" value="HCO23488.1"/>
    <property type="molecule type" value="Genomic_DNA"/>
</dbReference>
<dbReference type="InterPro" id="IPR050261">
    <property type="entry name" value="FrsA_esterase"/>
</dbReference>
<dbReference type="AlphaFoldDB" id="A0A3D3R5P7"/>
<feature type="chain" id="PRO_5017716680" evidence="2">
    <location>
        <begin position="33"/>
        <end position="361"/>
    </location>
</feature>
<dbReference type="InterPro" id="IPR002471">
    <property type="entry name" value="Pept_S9_AS"/>
</dbReference>
<proteinExistence type="predicted"/>
<reference evidence="5 7" key="2">
    <citation type="submission" date="2019-08" db="EMBL/GenBank/DDBJ databases">
        <title>Deep-cultivation of Planctomycetes and their phenomic and genomic characterization uncovers novel biology.</title>
        <authorList>
            <person name="Wiegand S."/>
            <person name="Jogler M."/>
            <person name="Boedeker C."/>
            <person name="Pinto D."/>
            <person name="Vollmers J."/>
            <person name="Rivas-Marin E."/>
            <person name="Kohn T."/>
            <person name="Peeters S.H."/>
            <person name="Heuer A."/>
            <person name="Rast P."/>
            <person name="Oberbeckmann S."/>
            <person name="Bunk B."/>
            <person name="Jeske O."/>
            <person name="Meyerdierks A."/>
            <person name="Storesund J.E."/>
            <person name="Kallscheuer N."/>
            <person name="Luecker S."/>
            <person name="Lage O.M."/>
            <person name="Pohl T."/>
            <person name="Merkel B.J."/>
            <person name="Hornburger P."/>
            <person name="Mueller R.-W."/>
            <person name="Bruemmer F."/>
            <person name="Labrenz M."/>
            <person name="Spormann A.M."/>
            <person name="Op den Camp H."/>
            <person name="Overmann J."/>
            <person name="Amann R."/>
            <person name="Jetten M.S.M."/>
            <person name="Mascher T."/>
            <person name="Medema M.H."/>
            <person name="Devos D.P."/>
            <person name="Kaster A.-K."/>
            <person name="Ovreas L."/>
            <person name="Rohde M."/>
            <person name="Galperin M.Y."/>
            <person name="Jogler C."/>
        </authorList>
    </citation>
    <scope>NUCLEOTIDE SEQUENCE [LARGE SCALE GENOMIC DNA]</scope>
    <source>
        <strain evidence="5 7">DSM 8797</strain>
    </source>
</reference>
<keyword evidence="7" id="KW-1185">Reference proteome</keyword>
<evidence type="ECO:0000259" key="3">
    <source>
        <dbReference type="Pfam" id="PF00326"/>
    </source>
</evidence>
<gene>
    <name evidence="4" type="ORF">DIT97_10680</name>
    <name evidence="5" type="ORF">GmarT_20440</name>
</gene>
<keyword evidence="1 4" id="KW-0378">Hydrolase</keyword>
<dbReference type="GeneID" id="98646637"/>
<sequence length="361" mass="40079">MDCVHLLSLERRLSITCSVLLCLVSLPGMSWAESKAADSQFVDIPEQGEVHFTTTEKEDQVPARFHLEPHSFPFTCEFKRMSGPVKVYDVTFPSPVKTDVKENNTVHGHYYQPEGPGPFPACVCLHILGGGFELSEMSANSLARQGIAALTIKMPYYAARRGSGAQSRRRMISFVPEHTAEGMTQAVLDIRRAAAWLASRQEVDAERLGVTGISLGGIMSALSAEAEPRFRKVAIYLGGGNLALGIWENPHKDAKRFRQHWLDNGGTFESFLEIMSPVDPHTYGKLLQDRDVLMVAAKHDEILPPKSAVALWESMGKKPELVWLDAGHISAAIYIFGETRRLTTFFSNWDRKKRSTDSTGS</sequence>
<dbReference type="GO" id="GO:0052689">
    <property type="term" value="F:carboxylic ester hydrolase activity"/>
    <property type="evidence" value="ECO:0007669"/>
    <property type="project" value="UniProtKB-ARBA"/>
</dbReference>